<evidence type="ECO:0000313" key="1">
    <source>
        <dbReference type="Proteomes" id="UP000887580"/>
    </source>
</evidence>
<evidence type="ECO:0000313" key="2">
    <source>
        <dbReference type="WBParaSite" id="PS1159_v2.g17607.t1"/>
    </source>
</evidence>
<sequence length="131" mass="13951">MIRSCSDHSALNPSSGSPGFLLTTITSGDSSLRSASIPTTSSHQQQILIPSSSNPQHITSYGRAITCDGGFQTARSSLATNATQNNSASSRGSGSSLFRDVQLIGQCRHCEKEYKCACCVKCNHLMVFYTP</sequence>
<name>A0AC35FHU0_9BILA</name>
<dbReference type="Proteomes" id="UP000887580">
    <property type="component" value="Unplaced"/>
</dbReference>
<protein>
    <submittedName>
        <fullName evidence="2">Uncharacterized protein</fullName>
    </submittedName>
</protein>
<reference evidence="2" key="1">
    <citation type="submission" date="2022-11" db="UniProtKB">
        <authorList>
            <consortium name="WormBaseParasite"/>
        </authorList>
    </citation>
    <scope>IDENTIFICATION</scope>
</reference>
<proteinExistence type="predicted"/>
<accession>A0AC35FHU0</accession>
<dbReference type="WBParaSite" id="PS1159_v2.g17607.t1">
    <property type="protein sequence ID" value="PS1159_v2.g17607.t1"/>
    <property type="gene ID" value="PS1159_v2.g17607"/>
</dbReference>
<organism evidence="1 2">
    <name type="scientific">Panagrolaimus sp. PS1159</name>
    <dbReference type="NCBI Taxonomy" id="55785"/>
    <lineage>
        <taxon>Eukaryota</taxon>
        <taxon>Metazoa</taxon>
        <taxon>Ecdysozoa</taxon>
        <taxon>Nematoda</taxon>
        <taxon>Chromadorea</taxon>
        <taxon>Rhabditida</taxon>
        <taxon>Tylenchina</taxon>
        <taxon>Panagrolaimomorpha</taxon>
        <taxon>Panagrolaimoidea</taxon>
        <taxon>Panagrolaimidae</taxon>
        <taxon>Panagrolaimus</taxon>
    </lineage>
</organism>